<feature type="chain" id="PRO_5022037843" description="DUF2961 domain-containing protein" evidence="1">
    <location>
        <begin position="24"/>
        <end position="699"/>
    </location>
</feature>
<dbReference type="RefSeq" id="WP_145251439.1">
    <property type="nucleotide sequence ID" value="NZ_CP036278.1"/>
</dbReference>
<keyword evidence="3" id="KW-1185">Reference proteome</keyword>
<evidence type="ECO:0000313" key="3">
    <source>
        <dbReference type="Proteomes" id="UP000315750"/>
    </source>
</evidence>
<sequence length="699" mass="77950" precursor="true">MRTEWRWCLALLLLVGGSSLATAEPVTLESLLGEMTNRDTLARLPEPSYTCSQASSYDRNTVEPDDHNSWMANADRSQWVRIEEREVDGKLRKEFVMMDQEGPGAIVRLWATWHGPQGKPFSNGTLRVYLDGSDTPAIEGPIQQVIDQGLLAGAPLSQGVSPETDYRRRGHNLYLPIPYAKHCKVTYSTDVLMDIGARQGEALYYQINYRTYAPETEVESFSMEKLAEAKPAVRKAQDVLLEEFAPQANSSAESQATLAAGKSIEGEFTGSQAIRELSLKLEADDLPQALRSTVLKIEFDGEPCVWCPVGEFFGIGYQPSEYRSYNTQMNSDGTLVCHWVMPFKKSANFSLKNLGTQPVQVAFQAKASSWQWDDRSMHFHSVWHELYKVDTWVGADRPGDAAYDVNYATIEGQGVYAGDTLTVFNGAAAWWGEGDEKIYVDGETFPSHIGTGTEDYYGYAWCMPTKFAAPFHAQPTGDGNVAGGFSVNSRYRALDAIPFTKSIKFDMELWHWASTKVNYAPTVFFYARPGATCNIQPDAEAAAREIMRSRAQLGTLFAIEGALEGENLKVASKTAGVTTQQRSGTWRWSNEAQLWWREAAEGDELVVEFPVEQAGKYRVEFGYTKAPDYAKVDLLVNDEKALSLNGYDTQVTTHQGELGTFDLLEGTNRLTVRITGHDAKAIQRGMFGLDYLKLDRVDR</sequence>
<reference evidence="2 3" key="1">
    <citation type="submission" date="2019-02" db="EMBL/GenBank/DDBJ databases">
        <title>Deep-cultivation of Planctomycetes and their phenomic and genomic characterization uncovers novel biology.</title>
        <authorList>
            <person name="Wiegand S."/>
            <person name="Jogler M."/>
            <person name="Boedeker C."/>
            <person name="Pinto D."/>
            <person name="Vollmers J."/>
            <person name="Rivas-Marin E."/>
            <person name="Kohn T."/>
            <person name="Peeters S.H."/>
            <person name="Heuer A."/>
            <person name="Rast P."/>
            <person name="Oberbeckmann S."/>
            <person name="Bunk B."/>
            <person name="Jeske O."/>
            <person name="Meyerdierks A."/>
            <person name="Storesund J.E."/>
            <person name="Kallscheuer N."/>
            <person name="Luecker S."/>
            <person name="Lage O.M."/>
            <person name="Pohl T."/>
            <person name="Merkel B.J."/>
            <person name="Hornburger P."/>
            <person name="Mueller R.-W."/>
            <person name="Bruemmer F."/>
            <person name="Labrenz M."/>
            <person name="Spormann A.M."/>
            <person name="Op den Camp H."/>
            <person name="Overmann J."/>
            <person name="Amann R."/>
            <person name="Jetten M.S.M."/>
            <person name="Mascher T."/>
            <person name="Medema M.H."/>
            <person name="Devos D.P."/>
            <person name="Kaster A.-K."/>
            <person name="Ovreas L."/>
            <person name="Rohde M."/>
            <person name="Galperin M.Y."/>
            <person name="Jogler C."/>
        </authorList>
    </citation>
    <scope>NUCLEOTIDE SEQUENCE [LARGE SCALE GENOMIC DNA]</scope>
    <source>
        <strain evidence="2 3">Pan181</strain>
    </source>
</reference>
<evidence type="ECO:0008006" key="4">
    <source>
        <dbReference type="Google" id="ProtNLM"/>
    </source>
</evidence>
<name>A0A518AW10_9BACT</name>
<accession>A0A518AW10</accession>
<feature type="signal peptide" evidence="1">
    <location>
        <begin position="1"/>
        <end position="23"/>
    </location>
</feature>
<dbReference type="CDD" id="cd02795">
    <property type="entry name" value="CBM6-CBM35-CBM36_like"/>
    <property type="match status" value="1"/>
</dbReference>
<protein>
    <recommendedName>
        <fullName evidence="4">DUF2961 domain-containing protein</fullName>
    </recommendedName>
</protein>
<dbReference type="Proteomes" id="UP000315750">
    <property type="component" value="Chromosome"/>
</dbReference>
<proteinExistence type="predicted"/>
<evidence type="ECO:0000313" key="2">
    <source>
        <dbReference type="EMBL" id="QDU58902.1"/>
    </source>
</evidence>
<organism evidence="2 3">
    <name type="scientific">Aeoliella mucimassa</name>
    <dbReference type="NCBI Taxonomy" id="2527972"/>
    <lineage>
        <taxon>Bacteria</taxon>
        <taxon>Pseudomonadati</taxon>
        <taxon>Planctomycetota</taxon>
        <taxon>Planctomycetia</taxon>
        <taxon>Pirellulales</taxon>
        <taxon>Lacipirellulaceae</taxon>
        <taxon>Aeoliella</taxon>
    </lineage>
</organism>
<dbReference type="Gene3D" id="2.60.120.1390">
    <property type="match status" value="2"/>
</dbReference>
<dbReference type="EMBL" id="CP036278">
    <property type="protein sequence ID" value="QDU58902.1"/>
    <property type="molecule type" value="Genomic_DNA"/>
</dbReference>
<dbReference type="Gene3D" id="2.60.120.260">
    <property type="entry name" value="Galactose-binding domain-like"/>
    <property type="match status" value="1"/>
</dbReference>
<gene>
    <name evidence="2" type="ORF">Pan181_51430</name>
</gene>
<dbReference type="OrthoDB" id="2518538at2"/>
<dbReference type="KEGG" id="amuc:Pan181_51430"/>
<dbReference type="Pfam" id="PF11175">
    <property type="entry name" value="DUF2961"/>
    <property type="match status" value="1"/>
</dbReference>
<dbReference type="InterPro" id="IPR021345">
    <property type="entry name" value="DUF2961"/>
</dbReference>
<keyword evidence="1" id="KW-0732">Signal</keyword>
<dbReference type="AlphaFoldDB" id="A0A518AW10"/>
<evidence type="ECO:0000256" key="1">
    <source>
        <dbReference type="SAM" id="SignalP"/>
    </source>
</evidence>